<proteinExistence type="predicted"/>
<accession>A0A1V1NXA8</accession>
<feature type="non-terminal residue" evidence="1">
    <location>
        <position position="1"/>
    </location>
</feature>
<sequence>KHSENVEILTNEFIKEAIKMEQNIDILIFGVVNIYNCDINKNFAELSAEVNGSIILDVDGDKNDLPVRLPKITKRAKGKNCTGKAMKSVYHYAARSIFYNNILSELSQIHNKHLYRLVFHNIENDMKLQTEIFEILKQLGPLKDIRGNNGNIEVKIKTSISNAVELKIEYL</sequence>
<dbReference type="Proteomes" id="UP000189670">
    <property type="component" value="Unassembled WGS sequence"/>
</dbReference>
<name>A0A1V1NXA8_9BACT</name>
<evidence type="ECO:0000313" key="1">
    <source>
        <dbReference type="EMBL" id="ETR67191.1"/>
    </source>
</evidence>
<protein>
    <submittedName>
        <fullName evidence="1">Uncharacterized protein</fullName>
    </submittedName>
</protein>
<dbReference type="AlphaFoldDB" id="A0A1V1NXA8"/>
<evidence type="ECO:0000313" key="2">
    <source>
        <dbReference type="Proteomes" id="UP000189670"/>
    </source>
</evidence>
<reference evidence="2" key="1">
    <citation type="submission" date="2012-11" db="EMBL/GenBank/DDBJ databases">
        <authorList>
            <person name="Lucero-Rivera Y.E."/>
            <person name="Tovar-Ramirez D."/>
        </authorList>
    </citation>
    <scope>NUCLEOTIDE SEQUENCE [LARGE SCALE GENOMIC DNA]</scope>
    <source>
        <strain evidence="2">Araruama</strain>
    </source>
</reference>
<gene>
    <name evidence="1" type="ORF">OMM_11858</name>
</gene>
<dbReference type="EMBL" id="ATBP01001513">
    <property type="protein sequence ID" value="ETR67191.1"/>
    <property type="molecule type" value="Genomic_DNA"/>
</dbReference>
<comment type="caution">
    <text evidence="1">The sequence shown here is derived from an EMBL/GenBank/DDBJ whole genome shotgun (WGS) entry which is preliminary data.</text>
</comment>
<organism evidence="1 2">
    <name type="scientific">Candidatus Magnetoglobus multicellularis str. Araruama</name>
    <dbReference type="NCBI Taxonomy" id="890399"/>
    <lineage>
        <taxon>Bacteria</taxon>
        <taxon>Pseudomonadati</taxon>
        <taxon>Thermodesulfobacteriota</taxon>
        <taxon>Desulfobacteria</taxon>
        <taxon>Desulfobacterales</taxon>
        <taxon>Desulfobacteraceae</taxon>
        <taxon>Candidatus Magnetoglobus</taxon>
    </lineage>
</organism>